<dbReference type="Gene3D" id="3.40.50.720">
    <property type="entry name" value="NAD(P)-binding Rossmann-like Domain"/>
    <property type="match status" value="1"/>
</dbReference>
<proteinExistence type="predicted"/>
<evidence type="ECO:0000313" key="5">
    <source>
        <dbReference type="Proteomes" id="UP000800200"/>
    </source>
</evidence>
<dbReference type="SUPFAM" id="SSF51735">
    <property type="entry name" value="NAD(P)-binding Rossmann-fold domains"/>
    <property type="match status" value="1"/>
</dbReference>
<dbReference type="Pfam" id="PF08659">
    <property type="entry name" value="KR"/>
    <property type="match status" value="1"/>
</dbReference>
<dbReference type="InterPro" id="IPR050091">
    <property type="entry name" value="PKS_NRPS_Biosynth_Enz"/>
</dbReference>
<dbReference type="SMART" id="SM00822">
    <property type="entry name" value="PKS_KR"/>
    <property type="match status" value="1"/>
</dbReference>
<feature type="non-terminal residue" evidence="4">
    <location>
        <position position="1"/>
    </location>
</feature>
<evidence type="ECO:0000256" key="1">
    <source>
        <dbReference type="ARBA" id="ARBA00022450"/>
    </source>
</evidence>
<keyword evidence="1" id="KW-0596">Phosphopantetheine</keyword>
<dbReference type="InterPro" id="IPR013968">
    <property type="entry name" value="PKS_KR"/>
</dbReference>
<keyword evidence="2" id="KW-0597">Phosphoprotein</keyword>
<dbReference type="GO" id="GO:0004312">
    <property type="term" value="F:fatty acid synthase activity"/>
    <property type="evidence" value="ECO:0007669"/>
    <property type="project" value="TreeGrafter"/>
</dbReference>
<accession>A0A6A6DNM1</accession>
<reference evidence="4" key="1">
    <citation type="journal article" date="2020" name="Stud. Mycol.">
        <title>101 Dothideomycetes genomes: a test case for predicting lifestyles and emergence of pathogens.</title>
        <authorList>
            <person name="Haridas S."/>
            <person name="Albert R."/>
            <person name="Binder M."/>
            <person name="Bloem J."/>
            <person name="Labutti K."/>
            <person name="Salamov A."/>
            <person name="Andreopoulos B."/>
            <person name="Baker S."/>
            <person name="Barry K."/>
            <person name="Bills G."/>
            <person name="Bluhm B."/>
            <person name="Cannon C."/>
            <person name="Castanera R."/>
            <person name="Culley D."/>
            <person name="Daum C."/>
            <person name="Ezra D."/>
            <person name="Gonzalez J."/>
            <person name="Henrissat B."/>
            <person name="Kuo A."/>
            <person name="Liang C."/>
            <person name="Lipzen A."/>
            <person name="Lutzoni F."/>
            <person name="Magnuson J."/>
            <person name="Mondo S."/>
            <person name="Nolan M."/>
            <person name="Ohm R."/>
            <person name="Pangilinan J."/>
            <person name="Park H.-J."/>
            <person name="Ramirez L."/>
            <person name="Alfaro M."/>
            <person name="Sun H."/>
            <person name="Tritt A."/>
            <person name="Yoshinaga Y."/>
            <person name="Zwiers L.-H."/>
            <person name="Turgeon B."/>
            <person name="Goodwin S."/>
            <person name="Spatafora J."/>
            <person name="Crous P."/>
            <person name="Grigoriev I."/>
        </authorList>
    </citation>
    <scope>NUCLEOTIDE SEQUENCE</scope>
    <source>
        <strain evidence="4">CBS 207.26</strain>
    </source>
</reference>
<evidence type="ECO:0000256" key="2">
    <source>
        <dbReference type="ARBA" id="ARBA00022553"/>
    </source>
</evidence>
<sequence>PDHSYLLTGGLGGLGRSVASWMLEKGAHNLIFLPCSAGKTDIDQQYFREIESMGCEVTAIAGKADNKSDIQQVIQKATKPIKGVFHLAMVLRNAPILGVTCEECTGAVKPKVDGAWNIHKAFQAAGIALDFFFVTSPLVTLIDQPGQGNYAATNTFLESFMQYRHRAGLPTSVLGVYPVDDISFHCRKSVNLQETEVARPVLLAREGTTRLHGAYHLKPPPTVSGIRPQEQPNG</sequence>
<gene>
    <name evidence="4" type="ORF">K469DRAFT_595352</name>
</gene>
<name>A0A6A6DNM1_9PEZI</name>
<dbReference type="InterPro" id="IPR057326">
    <property type="entry name" value="KR_dom"/>
</dbReference>
<evidence type="ECO:0000259" key="3">
    <source>
        <dbReference type="SMART" id="SM00822"/>
    </source>
</evidence>
<dbReference type="Proteomes" id="UP000800200">
    <property type="component" value="Unassembled WGS sequence"/>
</dbReference>
<dbReference type="EMBL" id="ML994665">
    <property type="protein sequence ID" value="KAF2179540.1"/>
    <property type="molecule type" value="Genomic_DNA"/>
</dbReference>
<dbReference type="InterPro" id="IPR036291">
    <property type="entry name" value="NAD(P)-bd_dom_sf"/>
</dbReference>
<dbReference type="GO" id="GO:0044550">
    <property type="term" value="P:secondary metabolite biosynthetic process"/>
    <property type="evidence" value="ECO:0007669"/>
    <property type="project" value="TreeGrafter"/>
</dbReference>
<dbReference type="GO" id="GO:0006633">
    <property type="term" value="P:fatty acid biosynthetic process"/>
    <property type="evidence" value="ECO:0007669"/>
    <property type="project" value="TreeGrafter"/>
</dbReference>
<protein>
    <submittedName>
        <fullName evidence="4">KR-domain-containing protein</fullName>
    </submittedName>
</protein>
<dbReference type="PANTHER" id="PTHR43775">
    <property type="entry name" value="FATTY ACID SYNTHASE"/>
    <property type="match status" value="1"/>
</dbReference>
<keyword evidence="5" id="KW-1185">Reference proteome</keyword>
<feature type="domain" description="Ketoreductase" evidence="3">
    <location>
        <begin position="3"/>
        <end position="180"/>
    </location>
</feature>
<organism evidence="4 5">
    <name type="scientific">Zopfia rhizophila CBS 207.26</name>
    <dbReference type="NCBI Taxonomy" id="1314779"/>
    <lineage>
        <taxon>Eukaryota</taxon>
        <taxon>Fungi</taxon>
        <taxon>Dikarya</taxon>
        <taxon>Ascomycota</taxon>
        <taxon>Pezizomycotina</taxon>
        <taxon>Dothideomycetes</taxon>
        <taxon>Dothideomycetes incertae sedis</taxon>
        <taxon>Zopfiaceae</taxon>
        <taxon>Zopfia</taxon>
    </lineage>
</organism>
<dbReference type="AlphaFoldDB" id="A0A6A6DNM1"/>
<dbReference type="OrthoDB" id="329835at2759"/>
<evidence type="ECO:0000313" key="4">
    <source>
        <dbReference type="EMBL" id="KAF2179540.1"/>
    </source>
</evidence>
<dbReference type="PANTHER" id="PTHR43775:SF37">
    <property type="entry name" value="SI:DKEY-61P9.11"/>
    <property type="match status" value="1"/>
</dbReference>